<dbReference type="InterPro" id="IPR036396">
    <property type="entry name" value="Cyt_P450_sf"/>
</dbReference>
<dbReference type="PRINTS" id="PR00463">
    <property type="entry name" value="EP450I"/>
</dbReference>
<keyword evidence="15" id="KW-0812">Transmembrane</keyword>
<evidence type="ECO:0000256" key="11">
    <source>
        <dbReference type="ARBA" id="ARBA00023004"/>
    </source>
</evidence>
<protein>
    <recommendedName>
        <fullName evidence="5">unspecific monooxygenase</fullName>
        <ecNumber evidence="5">1.14.14.1</ecNumber>
    </recommendedName>
</protein>
<evidence type="ECO:0000256" key="9">
    <source>
        <dbReference type="ARBA" id="ARBA00022848"/>
    </source>
</evidence>
<keyword evidence="12" id="KW-0503">Monooxygenase</keyword>
<evidence type="ECO:0000256" key="8">
    <source>
        <dbReference type="ARBA" id="ARBA00022824"/>
    </source>
</evidence>
<proteinExistence type="inferred from homology"/>
<keyword evidence="8" id="KW-0256">Endoplasmic reticulum</keyword>
<dbReference type="InterPro" id="IPR001128">
    <property type="entry name" value="Cyt_P450"/>
</dbReference>
<dbReference type="RefSeq" id="XP_026488092.2">
    <property type="nucleotide sequence ID" value="XM_026632307.2"/>
</dbReference>
<evidence type="ECO:0000313" key="16">
    <source>
        <dbReference type="Proteomes" id="UP001652626"/>
    </source>
</evidence>
<name>A0A8B8HUN9_VANTA</name>
<keyword evidence="15" id="KW-1133">Transmembrane helix</keyword>
<dbReference type="GO" id="GO:0005789">
    <property type="term" value="C:endoplasmic reticulum membrane"/>
    <property type="evidence" value="ECO:0007669"/>
    <property type="project" value="UniProtKB-SubCell"/>
</dbReference>
<keyword evidence="16" id="KW-1185">Reference proteome</keyword>
<evidence type="ECO:0000256" key="10">
    <source>
        <dbReference type="ARBA" id="ARBA00023002"/>
    </source>
</evidence>
<organism evidence="16 17">
    <name type="scientific">Vanessa tameamea</name>
    <name type="common">Kamehameha butterfly</name>
    <dbReference type="NCBI Taxonomy" id="334116"/>
    <lineage>
        <taxon>Eukaryota</taxon>
        <taxon>Metazoa</taxon>
        <taxon>Ecdysozoa</taxon>
        <taxon>Arthropoda</taxon>
        <taxon>Hexapoda</taxon>
        <taxon>Insecta</taxon>
        <taxon>Pterygota</taxon>
        <taxon>Neoptera</taxon>
        <taxon>Endopterygota</taxon>
        <taxon>Lepidoptera</taxon>
        <taxon>Glossata</taxon>
        <taxon>Ditrysia</taxon>
        <taxon>Papilionoidea</taxon>
        <taxon>Nymphalidae</taxon>
        <taxon>Nymphalinae</taxon>
        <taxon>Vanessa</taxon>
    </lineage>
</organism>
<dbReference type="GeneID" id="113394862"/>
<keyword evidence="11" id="KW-0408">Iron</keyword>
<evidence type="ECO:0000313" key="17">
    <source>
        <dbReference type="RefSeq" id="XP_026488092.2"/>
    </source>
</evidence>
<evidence type="ECO:0000256" key="5">
    <source>
        <dbReference type="ARBA" id="ARBA00012109"/>
    </source>
</evidence>
<dbReference type="PANTHER" id="PTHR24292">
    <property type="entry name" value="CYTOCHROME P450"/>
    <property type="match status" value="1"/>
</dbReference>
<dbReference type="InterPro" id="IPR050476">
    <property type="entry name" value="Insect_CytP450_Detox"/>
</dbReference>
<keyword evidence="7" id="KW-0479">Metal-binding</keyword>
<dbReference type="Pfam" id="PF00067">
    <property type="entry name" value="p450"/>
    <property type="match status" value="1"/>
</dbReference>
<evidence type="ECO:0000256" key="14">
    <source>
        <dbReference type="ARBA" id="ARBA00047827"/>
    </source>
</evidence>
<sequence length="249" mass="28769">MISSNSPVWSDIDLIAQAVLFFIAGFDTVSIAMSFTLDELAMHPEVQDRLVKEIKKYDAKNGGKLNFSSIQNMAYLDMVTSEALRLWPPILALDQVCVKDYNMGKPNPSTIKDCIVKILTIPIWNIHRDPKIFPNPNKFDPERFSEDNKHNINPMTYMPFAIGPRNCIGSRFALCELKVLLYQILLHNEVSISEKSRFPVKLAPESMNLKIYGGHWLKFKSRNKVLFSCKYHHRRHQSAFLYCWKYASH</sequence>
<keyword evidence="10" id="KW-0560">Oxidoreductase</keyword>
<dbReference type="PRINTS" id="PR00385">
    <property type="entry name" value="P450"/>
</dbReference>
<comment type="similarity">
    <text evidence="4">Belongs to the cytochrome P450 family.</text>
</comment>
<evidence type="ECO:0000256" key="7">
    <source>
        <dbReference type="ARBA" id="ARBA00022723"/>
    </source>
</evidence>
<dbReference type="SUPFAM" id="SSF48264">
    <property type="entry name" value="Cytochrome P450"/>
    <property type="match status" value="1"/>
</dbReference>
<feature type="transmembrane region" description="Helical" evidence="15">
    <location>
        <begin position="14"/>
        <end position="37"/>
    </location>
</feature>
<evidence type="ECO:0000256" key="1">
    <source>
        <dbReference type="ARBA" id="ARBA00001971"/>
    </source>
</evidence>
<evidence type="ECO:0000256" key="12">
    <source>
        <dbReference type="ARBA" id="ARBA00023033"/>
    </source>
</evidence>
<evidence type="ECO:0000256" key="2">
    <source>
        <dbReference type="ARBA" id="ARBA00004174"/>
    </source>
</evidence>
<evidence type="ECO:0000256" key="15">
    <source>
        <dbReference type="SAM" id="Phobius"/>
    </source>
</evidence>
<comment type="cofactor">
    <cofactor evidence="1">
        <name>heme</name>
        <dbReference type="ChEBI" id="CHEBI:30413"/>
    </cofactor>
</comment>
<keyword evidence="13 15" id="KW-0472">Membrane</keyword>
<dbReference type="AlphaFoldDB" id="A0A8B8HUN9"/>
<evidence type="ECO:0000256" key="6">
    <source>
        <dbReference type="ARBA" id="ARBA00022617"/>
    </source>
</evidence>
<evidence type="ECO:0000256" key="4">
    <source>
        <dbReference type="ARBA" id="ARBA00010617"/>
    </source>
</evidence>
<dbReference type="GO" id="GO:0016712">
    <property type="term" value="F:oxidoreductase activity, acting on paired donors, with incorporation or reduction of molecular oxygen, reduced flavin or flavoprotein as one donor, and incorporation of one atom of oxygen"/>
    <property type="evidence" value="ECO:0007669"/>
    <property type="project" value="UniProtKB-EC"/>
</dbReference>
<dbReference type="Proteomes" id="UP001652626">
    <property type="component" value="Chromosome 9"/>
</dbReference>
<accession>A0A8B8HUN9</accession>
<evidence type="ECO:0000256" key="3">
    <source>
        <dbReference type="ARBA" id="ARBA00004406"/>
    </source>
</evidence>
<dbReference type="EC" id="1.14.14.1" evidence="5"/>
<dbReference type="GO" id="GO:0020037">
    <property type="term" value="F:heme binding"/>
    <property type="evidence" value="ECO:0007669"/>
    <property type="project" value="InterPro"/>
</dbReference>
<dbReference type="Gene3D" id="1.10.630.10">
    <property type="entry name" value="Cytochrome P450"/>
    <property type="match status" value="1"/>
</dbReference>
<dbReference type="GO" id="GO:0005506">
    <property type="term" value="F:iron ion binding"/>
    <property type="evidence" value="ECO:0007669"/>
    <property type="project" value="InterPro"/>
</dbReference>
<gene>
    <name evidence="17" type="primary">LOC113394862</name>
</gene>
<reference evidence="17" key="1">
    <citation type="submission" date="2025-08" db="UniProtKB">
        <authorList>
            <consortium name="RefSeq"/>
        </authorList>
    </citation>
    <scope>IDENTIFICATION</scope>
    <source>
        <tissue evidence="17">Whole body</tissue>
    </source>
</reference>
<dbReference type="OMA" id="TEEHGRQ"/>
<keyword evidence="6" id="KW-0349">Heme</keyword>
<comment type="catalytic activity">
    <reaction evidence="14">
        <text>an organic molecule + reduced [NADPH--hemoprotein reductase] + O2 = an alcohol + oxidized [NADPH--hemoprotein reductase] + H2O + H(+)</text>
        <dbReference type="Rhea" id="RHEA:17149"/>
        <dbReference type="Rhea" id="RHEA-COMP:11964"/>
        <dbReference type="Rhea" id="RHEA-COMP:11965"/>
        <dbReference type="ChEBI" id="CHEBI:15377"/>
        <dbReference type="ChEBI" id="CHEBI:15378"/>
        <dbReference type="ChEBI" id="CHEBI:15379"/>
        <dbReference type="ChEBI" id="CHEBI:30879"/>
        <dbReference type="ChEBI" id="CHEBI:57618"/>
        <dbReference type="ChEBI" id="CHEBI:58210"/>
        <dbReference type="ChEBI" id="CHEBI:142491"/>
        <dbReference type="EC" id="1.14.14.1"/>
    </reaction>
</comment>
<dbReference type="OrthoDB" id="2789670at2759"/>
<dbReference type="PANTHER" id="PTHR24292:SF54">
    <property type="entry name" value="CYP9F3-RELATED"/>
    <property type="match status" value="1"/>
</dbReference>
<comment type="subcellular location">
    <subcellularLocation>
        <location evidence="3">Endoplasmic reticulum membrane</location>
        <topology evidence="3">Peripheral membrane protein</topology>
    </subcellularLocation>
    <subcellularLocation>
        <location evidence="2">Microsome membrane</location>
        <topology evidence="2">Peripheral membrane protein</topology>
    </subcellularLocation>
</comment>
<dbReference type="InterPro" id="IPR002401">
    <property type="entry name" value="Cyt_P450_E_grp-I"/>
</dbReference>
<evidence type="ECO:0000256" key="13">
    <source>
        <dbReference type="ARBA" id="ARBA00023136"/>
    </source>
</evidence>
<keyword evidence="9" id="KW-0492">Microsome</keyword>